<name>A0ABU0S4W4_9HYPH</name>
<evidence type="ECO:0000259" key="1">
    <source>
        <dbReference type="Pfam" id="PF05050"/>
    </source>
</evidence>
<keyword evidence="2" id="KW-0489">Methyltransferase</keyword>
<organism evidence="2 3">
    <name type="scientific">Phyllobacterium ifriqiyense</name>
    <dbReference type="NCBI Taxonomy" id="314238"/>
    <lineage>
        <taxon>Bacteria</taxon>
        <taxon>Pseudomonadati</taxon>
        <taxon>Pseudomonadota</taxon>
        <taxon>Alphaproteobacteria</taxon>
        <taxon>Hyphomicrobiales</taxon>
        <taxon>Phyllobacteriaceae</taxon>
        <taxon>Phyllobacterium</taxon>
    </lineage>
</organism>
<dbReference type="RefSeq" id="WP_307277519.1">
    <property type="nucleotide sequence ID" value="NZ_JAUSZT010000002.1"/>
</dbReference>
<dbReference type="EMBL" id="JAUSZT010000002">
    <property type="protein sequence ID" value="MDQ0995774.1"/>
    <property type="molecule type" value="Genomic_DNA"/>
</dbReference>
<dbReference type="InterPro" id="IPR006342">
    <property type="entry name" value="FkbM_mtfrase"/>
</dbReference>
<sequence length="288" mass="32035">MPSLLHLHEIAKLKRLDLEAAILALANSAYLGDHTAIARVLGRYKLYIDTRDRGFGSHILLDGFWEIWLTQFCARNVRAGMTAIDVGANFGYYSVLLAELVGEKGKLIAVEPNPHAADFLKRSLDLNGFTPRSQVIEKVLGGTESSSAKLFVRDHEPKNATVVPAAFNAENARQHGGYLIEIPAATMDALCMPLERVDFIKIDAEGAEEDIFSAMSETIQRHRPMIVVEFNAARSENSAQFVEKLTKIYGKIRRLDFEGFARPVTANDLMTQNYGQDWLLVLSDNEPA</sequence>
<dbReference type="InterPro" id="IPR052514">
    <property type="entry name" value="SAM-dependent_MTase"/>
</dbReference>
<feature type="domain" description="Methyltransferase FkbM" evidence="1">
    <location>
        <begin position="85"/>
        <end position="243"/>
    </location>
</feature>
<dbReference type="Pfam" id="PF05050">
    <property type="entry name" value="Methyltransf_21"/>
    <property type="match status" value="1"/>
</dbReference>
<keyword evidence="2" id="KW-0808">Transferase</keyword>
<dbReference type="Gene3D" id="3.40.50.150">
    <property type="entry name" value="Vaccinia Virus protein VP39"/>
    <property type="match status" value="1"/>
</dbReference>
<dbReference type="Proteomes" id="UP001237780">
    <property type="component" value="Unassembled WGS sequence"/>
</dbReference>
<dbReference type="NCBIfam" id="TIGR01444">
    <property type="entry name" value="fkbM_fam"/>
    <property type="match status" value="1"/>
</dbReference>
<dbReference type="SUPFAM" id="SSF53335">
    <property type="entry name" value="S-adenosyl-L-methionine-dependent methyltransferases"/>
    <property type="match status" value="1"/>
</dbReference>
<keyword evidence="3" id="KW-1185">Reference proteome</keyword>
<comment type="caution">
    <text evidence="2">The sequence shown here is derived from an EMBL/GenBank/DDBJ whole genome shotgun (WGS) entry which is preliminary data.</text>
</comment>
<dbReference type="GO" id="GO:0008168">
    <property type="term" value="F:methyltransferase activity"/>
    <property type="evidence" value="ECO:0007669"/>
    <property type="project" value="UniProtKB-KW"/>
</dbReference>
<accession>A0ABU0S4W4</accession>
<dbReference type="PANTHER" id="PTHR34203:SF15">
    <property type="entry name" value="SLL1173 PROTEIN"/>
    <property type="match status" value="1"/>
</dbReference>
<dbReference type="PANTHER" id="PTHR34203">
    <property type="entry name" value="METHYLTRANSFERASE, FKBM FAMILY PROTEIN"/>
    <property type="match status" value="1"/>
</dbReference>
<dbReference type="InterPro" id="IPR029063">
    <property type="entry name" value="SAM-dependent_MTases_sf"/>
</dbReference>
<evidence type="ECO:0000313" key="3">
    <source>
        <dbReference type="Proteomes" id="UP001237780"/>
    </source>
</evidence>
<gene>
    <name evidence="2" type="ORF">QFZ34_000951</name>
</gene>
<protein>
    <submittedName>
        <fullName evidence="2">FkbM family methyltransferase</fullName>
    </submittedName>
</protein>
<evidence type="ECO:0000313" key="2">
    <source>
        <dbReference type="EMBL" id="MDQ0995774.1"/>
    </source>
</evidence>
<reference evidence="2 3" key="1">
    <citation type="submission" date="2023-07" db="EMBL/GenBank/DDBJ databases">
        <title>Comparative genomics of wheat-associated soil bacteria to identify genetic determinants of phenazine resistance.</title>
        <authorList>
            <person name="Mouncey N."/>
        </authorList>
    </citation>
    <scope>NUCLEOTIDE SEQUENCE [LARGE SCALE GENOMIC DNA]</scope>
    <source>
        <strain evidence="2 3">W4I11</strain>
    </source>
</reference>
<proteinExistence type="predicted"/>
<dbReference type="GO" id="GO:0032259">
    <property type="term" value="P:methylation"/>
    <property type="evidence" value="ECO:0007669"/>
    <property type="project" value="UniProtKB-KW"/>
</dbReference>